<dbReference type="Gene3D" id="4.10.280.10">
    <property type="entry name" value="Helix-loop-helix DNA-binding domain"/>
    <property type="match status" value="1"/>
</dbReference>
<accession>A0A0P0ET58</accession>
<dbReference type="PANTHER" id="PTHR23349">
    <property type="entry name" value="BASIC HELIX-LOOP-HELIX TRANSCRIPTION FACTOR, TWIST"/>
    <property type="match status" value="1"/>
</dbReference>
<feature type="non-terminal residue" evidence="2">
    <location>
        <position position="1"/>
    </location>
</feature>
<dbReference type="InterPro" id="IPR050283">
    <property type="entry name" value="E-box_TF_Regulators"/>
</dbReference>
<dbReference type="InterPro" id="IPR036638">
    <property type="entry name" value="HLH_DNA-bd_sf"/>
</dbReference>
<dbReference type="InterPro" id="IPR011598">
    <property type="entry name" value="bHLH_dom"/>
</dbReference>
<proteinExistence type="evidence at transcript level"/>
<dbReference type="GO" id="GO:0046983">
    <property type="term" value="F:protein dimerization activity"/>
    <property type="evidence" value="ECO:0007669"/>
    <property type="project" value="InterPro"/>
</dbReference>
<evidence type="ECO:0000313" key="2">
    <source>
        <dbReference type="EMBL" id="ALJ33570.1"/>
    </source>
</evidence>
<organism evidence="2">
    <name type="scientific">Clytia hemisphaerica</name>
    <dbReference type="NCBI Taxonomy" id="252671"/>
    <lineage>
        <taxon>Eukaryota</taxon>
        <taxon>Metazoa</taxon>
        <taxon>Cnidaria</taxon>
        <taxon>Hydrozoa</taxon>
        <taxon>Hydroidolina</taxon>
        <taxon>Leptothecata</taxon>
        <taxon>Obeliida</taxon>
        <taxon>Clytiidae</taxon>
        <taxon>Clytia</taxon>
    </lineage>
</organism>
<dbReference type="GO" id="GO:0000981">
    <property type="term" value="F:DNA-binding transcription factor activity, RNA polymerase II-specific"/>
    <property type="evidence" value="ECO:0007669"/>
    <property type="project" value="TreeGrafter"/>
</dbReference>
<dbReference type="EMBL" id="KT318167">
    <property type="protein sequence ID" value="ALJ33570.1"/>
    <property type="molecule type" value="mRNA"/>
</dbReference>
<dbReference type="GO" id="GO:0032502">
    <property type="term" value="P:developmental process"/>
    <property type="evidence" value="ECO:0007669"/>
    <property type="project" value="TreeGrafter"/>
</dbReference>
<dbReference type="Pfam" id="PF00010">
    <property type="entry name" value="HLH"/>
    <property type="match status" value="1"/>
</dbReference>
<reference evidence="2" key="1">
    <citation type="submission" date="2015-07" db="EMBL/GenBank/DDBJ databases">
        <title>Wnt signalling and multipotent stem cell formation and differenciation in the hydrozoan Clytia hemisphaerica.</title>
        <authorList>
            <person name="Ruggiero A."/>
            <person name="Lapebie P."/>
            <person name="Barreau C."/>
            <person name="Houliston E."/>
        </authorList>
    </citation>
    <scope>NUCLEOTIDE SEQUENCE</scope>
</reference>
<evidence type="ECO:0000259" key="1">
    <source>
        <dbReference type="PROSITE" id="PS50888"/>
    </source>
</evidence>
<dbReference type="PROSITE" id="PS50888">
    <property type="entry name" value="BHLH"/>
    <property type="match status" value="1"/>
</dbReference>
<dbReference type="SUPFAM" id="SSF47459">
    <property type="entry name" value="HLH, helix-loop-helix DNA-binding domain"/>
    <property type="match status" value="1"/>
</dbReference>
<dbReference type="GO" id="GO:0000977">
    <property type="term" value="F:RNA polymerase II transcription regulatory region sequence-specific DNA binding"/>
    <property type="evidence" value="ECO:0007669"/>
    <property type="project" value="TreeGrafter"/>
</dbReference>
<dbReference type="SMART" id="SM00353">
    <property type="entry name" value="HLH"/>
    <property type="match status" value="1"/>
</dbReference>
<dbReference type="AlphaFoldDB" id="A0A0P0ET58"/>
<dbReference type="CDD" id="cd11390">
    <property type="entry name" value="bHLH_TS"/>
    <property type="match status" value="1"/>
</dbReference>
<dbReference type="PANTHER" id="PTHR23349:SF42">
    <property type="entry name" value="BHLH DOMAIN-CONTAINING PROTEIN"/>
    <property type="match status" value="1"/>
</dbReference>
<feature type="domain" description="BHLH" evidence="1">
    <location>
        <begin position="341"/>
        <end position="394"/>
    </location>
</feature>
<sequence length="438" mass="51337">KYKTVSRKEKKSNMSKRKFIEVEFSDQSPTLSTKYPPLIGRERDHVIAQPVKKKKNSFHVDNLLAEKTGSKKVEYLRPSHEEEKHPSPSVTPIHFTGSAFQRLYKKTDDWSVYDRLRGGEHTGERCTKPCCGGENINLTKYPSSIHYYRSRESGSTDSAGSSCNSHKDFPIESEAFSKRRREAFEEDLLYHRQHHYKELRFPYEYERRDYPTYYQEPPRASSKPCACADCHLPKDYGYKKKESKIKQVNVIYRNDRDVYSERKPLSKRKALLNELENKVNQHSTRAEFPIDRAPLIDSKQIKEEEEEIEVVDHNESPPLKQGTNIKRKSEEVLKLPAGPGRNRAVANLLERRRVAELNTAFEKLRILIPCYGNEDRALSKIKTLKYALTYMAHLMTIVREQTVVGHFNTENDFHKLSKHDPLIQKCREHMFRKKIFMK</sequence>
<name>A0A0P0ET58_9CNID</name>
<protein>
    <submittedName>
        <fullName evidence="2">Hlh-3</fullName>
    </submittedName>
</protein>